<comment type="catalytic activity">
    <reaction evidence="12">
        <text>an acyl-CoA + malonyl-CoA + H(+) = a 3-oxoacyl-CoA + CO2 + CoA</text>
        <dbReference type="Rhea" id="RHEA:50252"/>
        <dbReference type="ChEBI" id="CHEBI:15378"/>
        <dbReference type="ChEBI" id="CHEBI:16526"/>
        <dbReference type="ChEBI" id="CHEBI:57287"/>
        <dbReference type="ChEBI" id="CHEBI:57384"/>
        <dbReference type="ChEBI" id="CHEBI:58342"/>
        <dbReference type="ChEBI" id="CHEBI:90726"/>
    </reaction>
    <physiologicalReaction direction="left-to-right" evidence="12">
        <dbReference type="Rhea" id="RHEA:50253"/>
    </physiologicalReaction>
</comment>
<sequence>MINREPFKLLWVTAVHNLLLCAESLFMFVVGIYVVWLKYNNEPLSELFCTNSRATTDGLFSWIMYMYYLSKFPELLDTVILVLKKKNVIFLHWYHHAIVMLMVWAWMEFNIPFGIFGLILNTGIHVLMYWYYFASSFGWNVWYKKYITTAQIIQFILSFVMSIPYIYYAKVNNCGGWNAYYFSMAVSGSFLMLFINFYRTSYGKKPKAEKKDPKETKKNYSPSASPRAKRTPKKK</sequence>
<protein>
    <recommendedName>
        <fullName evidence="12">Elongation of fatty acids protein</fullName>
        <ecNumber evidence="12">2.3.1.-</ecNumber>
    </recommendedName>
</protein>
<evidence type="ECO:0000313" key="14">
    <source>
        <dbReference type="EMBL" id="KAJ3257909.1"/>
    </source>
</evidence>
<dbReference type="EMBL" id="JADGKB010000033">
    <property type="protein sequence ID" value="KAJ3257909.1"/>
    <property type="molecule type" value="Genomic_DNA"/>
</dbReference>
<keyword evidence="8 12" id="KW-0443">Lipid metabolism</keyword>
<organism evidence="14 15">
    <name type="scientific">Boothiomyces macroporosus</name>
    <dbReference type="NCBI Taxonomy" id="261099"/>
    <lineage>
        <taxon>Eukaryota</taxon>
        <taxon>Fungi</taxon>
        <taxon>Fungi incertae sedis</taxon>
        <taxon>Chytridiomycota</taxon>
        <taxon>Chytridiomycota incertae sedis</taxon>
        <taxon>Chytridiomycetes</taxon>
        <taxon>Rhizophydiales</taxon>
        <taxon>Terramycetaceae</taxon>
        <taxon>Boothiomyces</taxon>
    </lineage>
</organism>
<reference evidence="14" key="1">
    <citation type="submission" date="2020-05" db="EMBL/GenBank/DDBJ databases">
        <title>Phylogenomic resolution of chytrid fungi.</title>
        <authorList>
            <person name="Stajich J.E."/>
            <person name="Amses K."/>
            <person name="Simmons R."/>
            <person name="Seto K."/>
            <person name="Myers J."/>
            <person name="Bonds A."/>
            <person name="Quandt C.A."/>
            <person name="Barry K."/>
            <person name="Liu P."/>
            <person name="Grigoriev I."/>
            <person name="Longcore J.E."/>
            <person name="James T.Y."/>
        </authorList>
    </citation>
    <scope>NUCLEOTIDE SEQUENCE</scope>
    <source>
        <strain evidence="14">PLAUS21</strain>
    </source>
</reference>
<keyword evidence="10 12" id="KW-0275">Fatty acid biosynthesis</keyword>
<feature type="transmembrane region" description="Helical" evidence="12">
    <location>
        <begin position="9"/>
        <end position="36"/>
    </location>
</feature>
<dbReference type="PANTHER" id="PTHR11157">
    <property type="entry name" value="FATTY ACID ACYL TRANSFERASE-RELATED"/>
    <property type="match status" value="1"/>
</dbReference>
<gene>
    <name evidence="14" type="ORF">HK103_004200</name>
</gene>
<feature type="region of interest" description="Disordered" evidence="13">
    <location>
        <begin position="204"/>
        <end position="235"/>
    </location>
</feature>
<feature type="transmembrane region" description="Helical" evidence="12">
    <location>
        <begin position="146"/>
        <end position="167"/>
    </location>
</feature>
<dbReference type="PROSITE" id="PS01188">
    <property type="entry name" value="ELO"/>
    <property type="match status" value="1"/>
</dbReference>
<feature type="compositionally biased region" description="Basic and acidic residues" evidence="13">
    <location>
        <begin position="209"/>
        <end position="218"/>
    </location>
</feature>
<dbReference type="Proteomes" id="UP001210925">
    <property type="component" value="Unassembled WGS sequence"/>
</dbReference>
<evidence type="ECO:0000256" key="1">
    <source>
        <dbReference type="ARBA" id="ARBA00004141"/>
    </source>
</evidence>
<keyword evidence="5 12" id="KW-0812">Transmembrane</keyword>
<evidence type="ECO:0000256" key="4">
    <source>
        <dbReference type="ARBA" id="ARBA00022679"/>
    </source>
</evidence>
<dbReference type="GO" id="GO:0019367">
    <property type="term" value="P:fatty acid elongation, saturated fatty acid"/>
    <property type="evidence" value="ECO:0007669"/>
    <property type="project" value="TreeGrafter"/>
</dbReference>
<dbReference type="PANTHER" id="PTHR11157:SF134">
    <property type="entry name" value="ELONGATION OF FATTY ACIDS PROTEIN 1-RELATED"/>
    <property type="match status" value="1"/>
</dbReference>
<evidence type="ECO:0000256" key="5">
    <source>
        <dbReference type="ARBA" id="ARBA00022692"/>
    </source>
</evidence>
<comment type="caution">
    <text evidence="14">The sequence shown here is derived from an EMBL/GenBank/DDBJ whole genome shotgun (WGS) entry which is preliminary data.</text>
</comment>
<evidence type="ECO:0000256" key="9">
    <source>
        <dbReference type="ARBA" id="ARBA00023136"/>
    </source>
</evidence>
<feature type="transmembrane region" description="Helical" evidence="12">
    <location>
        <begin position="90"/>
        <end position="107"/>
    </location>
</feature>
<dbReference type="EC" id="2.3.1.-" evidence="12"/>
<keyword evidence="6 12" id="KW-0276">Fatty acid metabolism</keyword>
<dbReference type="GO" id="GO:0034625">
    <property type="term" value="P:fatty acid elongation, monounsaturated fatty acid"/>
    <property type="evidence" value="ECO:0007669"/>
    <property type="project" value="TreeGrafter"/>
</dbReference>
<keyword evidence="9 12" id="KW-0472">Membrane</keyword>
<dbReference type="GO" id="GO:0030148">
    <property type="term" value="P:sphingolipid biosynthetic process"/>
    <property type="evidence" value="ECO:0007669"/>
    <property type="project" value="TreeGrafter"/>
</dbReference>
<dbReference type="GO" id="GO:0005789">
    <property type="term" value="C:endoplasmic reticulum membrane"/>
    <property type="evidence" value="ECO:0007669"/>
    <property type="project" value="TreeGrafter"/>
</dbReference>
<dbReference type="InterPro" id="IPR030457">
    <property type="entry name" value="ELO_CS"/>
</dbReference>
<dbReference type="GO" id="GO:0042761">
    <property type="term" value="P:very long-chain fatty acid biosynthetic process"/>
    <property type="evidence" value="ECO:0007669"/>
    <property type="project" value="TreeGrafter"/>
</dbReference>
<dbReference type="InterPro" id="IPR002076">
    <property type="entry name" value="ELO_fam"/>
</dbReference>
<evidence type="ECO:0000256" key="13">
    <source>
        <dbReference type="SAM" id="MobiDB-lite"/>
    </source>
</evidence>
<comment type="subcellular location">
    <subcellularLocation>
        <location evidence="1">Membrane</location>
        <topology evidence="1">Multi-pass membrane protein</topology>
    </subcellularLocation>
</comment>
<evidence type="ECO:0000256" key="6">
    <source>
        <dbReference type="ARBA" id="ARBA00022832"/>
    </source>
</evidence>
<name>A0AAD5UJI3_9FUNG</name>
<keyword evidence="7 12" id="KW-1133">Transmembrane helix</keyword>
<accession>A0AAD5UJI3</accession>
<evidence type="ECO:0000256" key="11">
    <source>
        <dbReference type="ARBA" id="ARBA00047375"/>
    </source>
</evidence>
<evidence type="ECO:0000256" key="12">
    <source>
        <dbReference type="RuleBase" id="RU361115"/>
    </source>
</evidence>
<feature type="transmembrane region" description="Helical" evidence="12">
    <location>
        <begin position="179"/>
        <end position="198"/>
    </location>
</feature>
<dbReference type="Pfam" id="PF01151">
    <property type="entry name" value="ELO"/>
    <property type="match status" value="1"/>
</dbReference>
<evidence type="ECO:0000256" key="2">
    <source>
        <dbReference type="ARBA" id="ARBA00007263"/>
    </source>
</evidence>
<evidence type="ECO:0000313" key="15">
    <source>
        <dbReference type="Proteomes" id="UP001210925"/>
    </source>
</evidence>
<keyword evidence="3 12" id="KW-0444">Lipid biosynthesis</keyword>
<dbReference type="AlphaFoldDB" id="A0AAD5UJI3"/>
<comment type="catalytic activity">
    <reaction evidence="11">
        <text>a very-long-chain acyl-CoA + malonyl-CoA + H(+) = a very-long-chain 3-oxoacyl-CoA + CO2 + CoA</text>
        <dbReference type="Rhea" id="RHEA:32727"/>
        <dbReference type="ChEBI" id="CHEBI:15378"/>
        <dbReference type="ChEBI" id="CHEBI:16526"/>
        <dbReference type="ChEBI" id="CHEBI:57287"/>
        <dbReference type="ChEBI" id="CHEBI:57384"/>
        <dbReference type="ChEBI" id="CHEBI:90725"/>
        <dbReference type="ChEBI" id="CHEBI:90736"/>
        <dbReference type="EC" id="2.3.1.199"/>
    </reaction>
</comment>
<evidence type="ECO:0000256" key="3">
    <source>
        <dbReference type="ARBA" id="ARBA00022516"/>
    </source>
</evidence>
<comment type="similarity">
    <text evidence="2 12">Belongs to the ELO family.</text>
</comment>
<dbReference type="GO" id="GO:0009922">
    <property type="term" value="F:fatty acid elongase activity"/>
    <property type="evidence" value="ECO:0007669"/>
    <property type="project" value="UniProtKB-EC"/>
</dbReference>
<keyword evidence="4 12" id="KW-0808">Transferase</keyword>
<proteinExistence type="inferred from homology"/>
<evidence type="ECO:0000256" key="7">
    <source>
        <dbReference type="ARBA" id="ARBA00022989"/>
    </source>
</evidence>
<feature type="transmembrane region" description="Helical" evidence="12">
    <location>
        <begin position="113"/>
        <end position="134"/>
    </location>
</feature>
<evidence type="ECO:0000256" key="8">
    <source>
        <dbReference type="ARBA" id="ARBA00023098"/>
    </source>
</evidence>
<keyword evidence="15" id="KW-1185">Reference proteome</keyword>
<evidence type="ECO:0000256" key="10">
    <source>
        <dbReference type="ARBA" id="ARBA00023160"/>
    </source>
</evidence>
<dbReference type="GO" id="GO:0034626">
    <property type="term" value="P:fatty acid elongation, polyunsaturated fatty acid"/>
    <property type="evidence" value="ECO:0007669"/>
    <property type="project" value="TreeGrafter"/>
</dbReference>